<dbReference type="Gene3D" id="1.10.150.240">
    <property type="entry name" value="Putative phosphatase, domain 2"/>
    <property type="match status" value="1"/>
</dbReference>
<dbReference type="PANTHER" id="PTHR18901:SF38">
    <property type="entry name" value="PSEUDOURIDINE-5'-PHOSPHATASE"/>
    <property type="match status" value="1"/>
</dbReference>
<dbReference type="EMBL" id="JAEACQ010000178">
    <property type="protein sequence ID" value="MBL7628227.1"/>
    <property type="molecule type" value="Genomic_DNA"/>
</dbReference>
<reference evidence="1" key="1">
    <citation type="submission" date="2020-12" db="EMBL/GenBank/DDBJ databases">
        <title>Genomic characterization of non-nitrogen-fixing Frankia strains.</title>
        <authorList>
            <person name="Carlos-Shanley C."/>
            <person name="Guerra T."/>
            <person name="Hahn D."/>
        </authorList>
    </citation>
    <scope>NUCLEOTIDE SEQUENCE</scope>
    <source>
        <strain evidence="1">CN6</strain>
    </source>
</reference>
<accession>A0A937RE09</accession>
<name>A0A937RE09_9ACTN</name>
<dbReference type="AlphaFoldDB" id="A0A937RE09"/>
<dbReference type="InterPro" id="IPR036412">
    <property type="entry name" value="HAD-like_sf"/>
</dbReference>
<evidence type="ECO:0000313" key="2">
    <source>
        <dbReference type="Proteomes" id="UP000604475"/>
    </source>
</evidence>
<dbReference type="Pfam" id="PF00702">
    <property type="entry name" value="Hydrolase"/>
    <property type="match status" value="1"/>
</dbReference>
<comment type="caution">
    <text evidence="1">The sequence shown here is derived from an EMBL/GenBank/DDBJ whole genome shotgun (WGS) entry which is preliminary data.</text>
</comment>
<sequence>MDGLLVETEHLWTVAEEELAASYGRTFTPEIKNAMLGHGIDTAVPLMLAMLGVDEDPAAAARFLLDRAVELFRAPGMVENRPGAPELLATLLAAEVPTALVSSSFRSLMDPVLDTLGREHFTVTVAGDEVPRRKPFPDPYLVAAAALGVDPARCVVLEDSTTGALAGLRAGCRTVLVPSAPDLPSLAEVAAATDAALATDASVVAAEASHLGGAAAGTTAAAGGLAARPDDVATLAGRLLRVASLHEVTLGYLGALAASEEPGVLVKEPPPG</sequence>
<dbReference type="Gene3D" id="3.40.50.1000">
    <property type="entry name" value="HAD superfamily/HAD-like"/>
    <property type="match status" value="1"/>
</dbReference>
<dbReference type="InterPro" id="IPR023214">
    <property type="entry name" value="HAD_sf"/>
</dbReference>
<dbReference type="CDD" id="cd07505">
    <property type="entry name" value="HAD_BPGM-like"/>
    <property type="match status" value="1"/>
</dbReference>
<dbReference type="InterPro" id="IPR023198">
    <property type="entry name" value="PGP-like_dom2"/>
</dbReference>
<gene>
    <name evidence="1" type="ORF">I7412_13920</name>
</gene>
<proteinExistence type="predicted"/>
<dbReference type="Proteomes" id="UP000604475">
    <property type="component" value="Unassembled WGS sequence"/>
</dbReference>
<dbReference type="SUPFAM" id="SSF56784">
    <property type="entry name" value="HAD-like"/>
    <property type="match status" value="1"/>
</dbReference>
<evidence type="ECO:0000313" key="1">
    <source>
        <dbReference type="EMBL" id="MBL7628227.1"/>
    </source>
</evidence>
<protein>
    <submittedName>
        <fullName evidence="1">HAD family phosphatase</fullName>
    </submittedName>
</protein>
<organism evidence="1 2">
    <name type="scientific">Frankia nepalensis</name>
    <dbReference type="NCBI Taxonomy" id="1836974"/>
    <lineage>
        <taxon>Bacteria</taxon>
        <taxon>Bacillati</taxon>
        <taxon>Actinomycetota</taxon>
        <taxon>Actinomycetes</taxon>
        <taxon>Frankiales</taxon>
        <taxon>Frankiaceae</taxon>
        <taxon>Frankia</taxon>
    </lineage>
</organism>
<dbReference type="PANTHER" id="PTHR18901">
    <property type="entry name" value="2-DEOXYGLUCOSE-6-PHOSPHATE PHOSPHATASE 2"/>
    <property type="match status" value="1"/>
</dbReference>
<dbReference type="InterPro" id="IPR006439">
    <property type="entry name" value="HAD-SF_hydro_IA"/>
</dbReference>
<keyword evidence="2" id="KW-1185">Reference proteome</keyword>
<dbReference type="NCBIfam" id="TIGR01509">
    <property type="entry name" value="HAD-SF-IA-v3"/>
    <property type="match status" value="1"/>
</dbReference>